<feature type="chain" id="PRO_5009309414" evidence="1">
    <location>
        <begin position="20"/>
        <end position="249"/>
    </location>
</feature>
<dbReference type="PANTHER" id="PTHR31897">
    <property type="entry name" value="PROTEIN CBG17011-RELATED"/>
    <property type="match status" value="1"/>
</dbReference>
<evidence type="ECO:0000259" key="2">
    <source>
        <dbReference type="Pfam" id="PF01579"/>
    </source>
</evidence>
<protein>
    <submittedName>
        <fullName evidence="4">DUF19 domain-containing protein</fullName>
    </submittedName>
</protein>
<keyword evidence="1" id="KW-0732">Signal</keyword>
<evidence type="ECO:0000313" key="4">
    <source>
        <dbReference type="WBParaSite" id="Csp11.Scaffold630.g19941.t1"/>
    </source>
</evidence>
<dbReference type="Proteomes" id="UP000095282">
    <property type="component" value="Unplaced"/>
</dbReference>
<sequence>MLSLSKLILLFCSVHLGLAARCGFWDSLVSEARCDSLVKEYKVYVRNEDSEVIHEHAAKLCSNALSCLSSYNCDEINYKRIDLTAHCEISIYASYENEQCLRGFFRKAYASQFSSKQTCFKEFQFVDKDRAEQREAFIEGRTCFFDYLEEYCSSASTDGMDSLTYFQNNYEQFVESMTHEPAVDGCTGPRDLLNVIYCSALSDELDERSDKNALTTLVSFEKIINFGENILGNVVVWSSRIETKRKSNC</sequence>
<keyword evidence="3" id="KW-1185">Reference proteome</keyword>
<dbReference type="WBParaSite" id="Csp11.Scaffold630.g19941.t1">
    <property type="protein sequence ID" value="Csp11.Scaffold630.g19941.t1"/>
    <property type="gene ID" value="Csp11.Scaffold630.g19941"/>
</dbReference>
<dbReference type="AlphaFoldDB" id="A0A1I7UW44"/>
<dbReference type="PANTHER" id="PTHR31897:SF2">
    <property type="entry name" value="DUF19 DOMAIN-CONTAINING PROTEIN"/>
    <property type="match status" value="1"/>
</dbReference>
<name>A0A1I7UW44_9PELO</name>
<dbReference type="InterPro" id="IPR002542">
    <property type="entry name" value="T20D4.11-like_dom"/>
</dbReference>
<feature type="domain" description="T20D4.11-like" evidence="2">
    <location>
        <begin position="30"/>
        <end position="178"/>
    </location>
</feature>
<evidence type="ECO:0000256" key="1">
    <source>
        <dbReference type="SAM" id="SignalP"/>
    </source>
</evidence>
<evidence type="ECO:0000313" key="3">
    <source>
        <dbReference type="Proteomes" id="UP000095282"/>
    </source>
</evidence>
<feature type="signal peptide" evidence="1">
    <location>
        <begin position="1"/>
        <end position="19"/>
    </location>
</feature>
<reference evidence="4" key="1">
    <citation type="submission" date="2016-11" db="UniProtKB">
        <authorList>
            <consortium name="WormBaseParasite"/>
        </authorList>
    </citation>
    <scope>IDENTIFICATION</scope>
</reference>
<organism evidence="3 4">
    <name type="scientific">Caenorhabditis tropicalis</name>
    <dbReference type="NCBI Taxonomy" id="1561998"/>
    <lineage>
        <taxon>Eukaryota</taxon>
        <taxon>Metazoa</taxon>
        <taxon>Ecdysozoa</taxon>
        <taxon>Nematoda</taxon>
        <taxon>Chromadorea</taxon>
        <taxon>Rhabditida</taxon>
        <taxon>Rhabditina</taxon>
        <taxon>Rhabditomorpha</taxon>
        <taxon>Rhabditoidea</taxon>
        <taxon>Rhabditidae</taxon>
        <taxon>Peloderinae</taxon>
        <taxon>Caenorhabditis</taxon>
    </lineage>
</organism>
<proteinExistence type="predicted"/>
<accession>A0A1I7UW44</accession>
<dbReference type="Pfam" id="PF01579">
    <property type="entry name" value="DUF19"/>
    <property type="match status" value="1"/>
</dbReference>